<dbReference type="InterPro" id="IPR052322">
    <property type="entry name" value="Mito_rRNA_Mtase_NSUN4"/>
</dbReference>
<feature type="transmembrane region" description="Helical" evidence="5">
    <location>
        <begin position="222"/>
        <end position="244"/>
    </location>
</feature>
<evidence type="ECO:0000256" key="2">
    <source>
        <dbReference type="ARBA" id="ARBA00022692"/>
    </source>
</evidence>
<proteinExistence type="predicted"/>
<feature type="transmembrane region" description="Helical" evidence="5">
    <location>
        <begin position="173"/>
        <end position="194"/>
    </location>
</feature>
<dbReference type="PANTHER" id="PTHR46955">
    <property type="entry name" value="PROTEIN CBG01349-RELATED"/>
    <property type="match status" value="1"/>
</dbReference>
<dbReference type="GO" id="GO:0016020">
    <property type="term" value="C:membrane"/>
    <property type="evidence" value="ECO:0007669"/>
    <property type="project" value="UniProtKB-SubCell"/>
</dbReference>
<organism evidence="7 8">
    <name type="scientific">Panagrellus redivivus</name>
    <name type="common">Microworm</name>
    <dbReference type="NCBI Taxonomy" id="6233"/>
    <lineage>
        <taxon>Eukaryota</taxon>
        <taxon>Metazoa</taxon>
        <taxon>Ecdysozoa</taxon>
        <taxon>Nematoda</taxon>
        <taxon>Chromadorea</taxon>
        <taxon>Rhabditida</taxon>
        <taxon>Tylenchina</taxon>
        <taxon>Panagrolaimomorpha</taxon>
        <taxon>Panagrolaimoidea</taxon>
        <taxon>Panagrolaimidae</taxon>
        <taxon>Panagrellus</taxon>
    </lineage>
</organism>
<feature type="domain" description="G-protein coupled receptors family 1 profile" evidence="6">
    <location>
        <begin position="25"/>
        <end position="274"/>
    </location>
</feature>
<evidence type="ECO:0000256" key="1">
    <source>
        <dbReference type="ARBA" id="ARBA00004370"/>
    </source>
</evidence>
<dbReference type="PANTHER" id="PTHR46955:SF3">
    <property type="entry name" value="G_PROTEIN_RECEP_F1_2 DOMAIN-CONTAINING PROTEIN"/>
    <property type="match status" value="1"/>
</dbReference>
<feature type="transmembrane region" description="Helical" evidence="5">
    <location>
        <begin position="47"/>
        <end position="71"/>
    </location>
</feature>
<dbReference type="SMART" id="SM01381">
    <property type="entry name" value="7TM_GPCR_Srsx"/>
    <property type="match status" value="1"/>
</dbReference>
<feature type="transmembrane region" description="Helical" evidence="5">
    <location>
        <begin position="6"/>
        <end position="35"/>
    </location>
</feature>
<dbReference type="Proteomes" id="UP000492821">
    <property type="component" value="Unassembled WGS sequence"/>
</dbReference>
<evidence type="ECO:0000313" key="7">
    <source>
        <dbReference type="Proteomes" id="UP000492821"/>
    </source>
</evidence>
<evidence type="ECO:0000256" key="5">
    <source>
        <dbReference type="SAM" id="Phobius"/>
    </source>
</evidence>
<evidence type="ECO:0000256" key="3">
    <source>
        <dbReference type="ARBA" id="ARBA00022989"/>
    </source>
</evidence>
<sequence length="311" mass="35002">MAMSPYYYLGVDILIITLQTLSIIGNGFVISLFIIFKRLRQNMSLRLLLLLCCSDWVFAVLALPYTVYYVVGWNQIMFDYNAIIISLTGSAFILAYKVNLIVTIAIAVDRLQAMRMPVYYRRKSQMCYVWMTLFIGLAWGAADTVSMIIMTPLNVHIYNCAAMGCFQANDFRAYWGISNMFLNVIAMLLTIWVAHELSGFKRKNSVTLGIREQKQLTQANRLSFGILLISMLFLLIPSTFVGVIDLMKLEIFKKIGPFYIIGLLLAGVLNSVVYITLHAELRKAANALCSGKLVMESSTAVSPTTNAYSTF</sequence>
<reference evidence="8" key="2">
    <citation type="submission" date="2020-10" db="UniProtKB">
        <authorList>
            <consortium name="WormBaseParasite"/>
        </authorList>
    </citation>
    <scope>IDENTIFICATION</scope>
</reference>
<feature type="transmembrane region" description="Helical" evidence="5">
    <location>
        <begin position="256"/>
        <end position="277"/>
    </location>
</feature>
<dbReference type="AlphaFoldDB" id="A0A7E4UMT2"/>
<keyword evidence="7" id="KW-1185">Reference proteome</keyword>
<dbReference type="InterPro" id="IPR017452">
    <property type="entry name" value="GPCR_Rhodpsn_7TM"/>
</dbReference>
<dbReference type="Pfam" id="PF10316">
    <property type="entry name" value="7TM_GPCR_Srbc"/>
    <property type="match status" value="1"/>
</dbReference>
<name>A0A7E4UMT2_PANRE</name>
<keyword evidence="3 5" id="KW-1133">Transmembrane helix</keyword>
<dbReference type="WBParaSite" id="Pan_g1067.t1">
    <property type="protein sequence ID" value="Pan_g1067.t1"/>
    <property type="gene ID" value="Pan_g1067"/>
</dbReference>
<evidence type="ECO:0000313" key="8">
    <source>
        <dbReference type="WBParaSite" id="Pan_g1067.t1"/>
    </source>
</evidence>
<reference evidence="7" key="1">
    <citation type="journal article" date="2013" name="Genetics">
        <title>The draft genome and transcriptome of Panagrellus redivivus are shaped by the harsh demands of a free-living lifestyle.</title>
        <authorList>
            <person name="Srinivasan J."/>
            <person name="Dillman A.R."/>
            <person name="Macchietto M.G."/>
            <person name="Heikkinen L."/>
            <person name="Lakso M."/>
            <person name="Fracchia K.M."/>
            <person name="Antoshechkin I."/>
            <person name="Mortazavi A."/>
            <person name="Wong G."/>
            <person name="Sternberg P.W."/>
        </authorList>
    </citation>
    <scope>NUCLEOTIDE SEQUENCE [LARGE SCALE GENOMIC DNA]</scope>
    <source>
        <strain evidence="7">MT8872</strain>
    </source>
</reference>
<protein>
    <submittedName>
        <fullName evidence="8">G_PROTEIN_RECEP_F1_2 domain-containing protein</fullName>
    </submittedName>
</protein>
<feature type="transmembrane region" description="Helical" evidence="5">
    <location>
        <begin position="128"/>
        <end position="153"/>
    </location>
</feature>
<keyword evidence="4 5" id="KW-0472">Membrane</keyword>
<evidence type="ECO:0000259" key="6">
    <source>
        <dbReference type="PROSITE" id="PS50262"/>
    </source>
</evidence>
<feature type="transmembrane region" description="Helical" evidence="5">
    <location>
        <begin position="83"/>
        <end position="108"/>
    </location>
</feature>
<dbReference type="InterPro" id="IPR019420">
    <property type="entry name" value="7TM_GPCR_serpentine_rcpt_Srbc"/>
</dbReference>
<evidence type="ECO:0000256" key="4">
    <source>
        <dbReference type="ARBA" id="ARBA00023136"/>
    </source>
</evidence>
<keyword evidence="2 5" id="KW-0812">Transmembrane</keyword>
<dbReference type="InterPro" id="IPR000276">
    <property type="entry name" value="GPCR_Rhodpsn"/>
</dbReference>
<accession>A0A7E4UMT2</accession>
<dbReference type="PROSITE" id="PS50262">
    <property type="entry name" value="G_PROTEIN_RECEP_F1_2"/>
    <property type="match status" value="1"/>
</dbReference>
<dbReference type="GO" id="GO:0004930">
    <property type="term" value="F:G protein-coupled receptor activity"/>
    <property type="evidence" value="ECO:0007669"/>
    <property type="project" value="InterPro"/>
</dbReference>
<comment type="subcellular location">
    <subcellularLocation>
        <location evidence="1">Membrane</location>
    </subcellularLocation>
</comment>
<dbReference type="CDD" id="cd00637">
    <property type="entry name" value="7tm_classA_rhodopsin-like"/>
    <property type="match status" value="1"/>
</dbReference>
<dbReference type="SUPFAM" id="SSF81321">
    <property type="entry name" value="Family A G protein-coupled receptor-like"/>
    <property type="match status" value="1"/>
</dbReference>
<dbReference type="Gene3D" id="1.20.1070.10">
    <property type="entry name" value="Rhodopsin 7-helix transmembrane proteins"/>
    <property type="match status" value="1"/>
</dbReference>